<evidence type="ECO:0000259" key="10">
    <source>
        <dbReference type="Pfam" id="PF04290"/>
    </source>
</evidence>
<dbReference type="RefSeq" id="WP_067418429.1">
    <property type="nucleotide sequence ID" value="NZ_LNTY01000043.1"/>
</dbReference>
<keyword evidence="12" id="KW-1185">Reference proteome</keyword>
<keyword evidence="3" id="KW-1003">Cell membrane</keyword>
<organism evidence="11 12">
    <name type="scientific">Enterovibrio coralii</name>
    <dbReference type="NCBI Taxonomy" id="294935"/>
    <lineage>
        <taxon>Bacteria</taxon>
        <taxon>Pseudomonadati</taxon>
        <taxon>Pseudomonadota</taxon>
        <taxon>Gammaproteobacteria</taxon>
        <taxon>Vibrionales</taxon>
        <taxon>Vibrionaceae</taxon>
        <taxon>Enterovibrio</taxon>
    </lineage>
</organism>
<reference evidence="11 12" key="1">
    <citation type="submission" date="2015-11" db="EMBL/GenBank/DDBJ databases">
        <title>Genomic Taxonomy of the Vibrionaceae.</title>
        <authorList>
            <person name="Gomez-Gil B."/>
            <person name="Enciso-Ibarra J."/>
        </authorList>
    </citation>
    <scope>NUCLEOTIDE SEQUENCE [LARGE SCALE GENOMIC DNA]</scope>
    <source>
        <strain evidence="11 12">CAIM 912</strain>
    </source>
</reference>
<feature type="transmembrane region" description="Helical" evidence="9">
    <location>
        <begin position="147"/>
        <end position="171"/>
    </location>
</feature>
<proteinExistence type="inferred from homology"/>
<comment type="similarity">
    <text evidence="8 9">Belongs to the TRAP transporter small permease family.</text>
</comment>
<dbReference type="InterPro" id="IPR007387">
    <property type="entry name" value="TRAP_DctQ"/>
</dbReference>
<feature type="transmembrane region" description="Helical" evidence="9">
    <location>
        <begin position="36"/>
        <end position="53"/>
    </location>
</feature>
<accession>A0A135I6D8</accession>
<dbReference type="Pfam" id="PF04290">
    <property type="entry name" value="DctQ"/>
    <property type="match status" value="1"/>
</dbReference>
<feature type="transmembrane region" description="Helical" evidence="9">
    <location>
        <begin position="65"/>
        <end position="84"/>
    </location>
</feature>
<evidence type="ECO:0000256" key="4">
    <source>
        <dbReference type="ARBA" id="ARBA00022519"/>
    </source>
</evidence>
<keyword evidence="7 9" id="KW-0472">Membrane</keyword>
<dbReference type="PANTHER" id="PTHR35011:SF4">
    <property type="entry name" value="SLL1102 PROTEIN"/>
    <property type="match status" value="1"/>
</dbReference>
<evidence type="ECO:0000256" key="7">
    <source>
        <dbReference type="ARBA" id="ARBA00023136"/>
    </source>
</evidence>
<sequence length="188" mass="21662">MDSRRPEDDGSLAYLPSALAAYVRFVESINYYVGRFAMYLIFAMLGILIYSSITKTFFLPSLWTLEMAQFVMVAYYMLGGPYSMQLNGHVRMDLMYGSWKPRTKRLVDCFTVLFLIVYLGVLLYGGISSTTYALEYGERSYSAWRPYMAPIKVTMCIAIFLMLLQATAVMLKDIARLRMPRDQQEDVQ</sequence>
<comment type="function">
    <text evidence="9">Part of the tripartite ATP-independent periplasmic (TRAP) transport system.</text>
</comment>
<keyword evidence="5 9" id="KW-0812">Transmembrane</keyword>
<dbReference type="Proteomes" id="UP000070529">
    <property type="component" value="Unassembled WGS sequence"/>
</dbReference>
<keyword evidence="2 9" id="KW-0813">Transport</keyword>
<name>A0A135I6D8_9GAMM</name>
<keyword evidence="6 9" id="KW-1133">Transmembrane helix</keyword>
<comment type="subunit">
    <text evidence="9">The complex comprises the extracytoplasmic solute receptor protein and the two transmembrane proteins.</text>
</comment>
<dbReference type="GO" id="GO:0022857">
    <property type="term" value="F:transmembrane transporter activity"/>
    <property type="evidence" value="ECO:0007669"/>
    <property type="project" value="UniProtKB-UniRule"/>
</dbReference>
<keyword evidence="4 9" id="KW-0997">Cell inner membrane</keyword>
<dbReference type="EMBL" id="LNTY01000043">
    <property type="protein sequence ID" value="KXF80954.1"/>
    <property type="molecule type" value="Genomic_DNA"/>
</dbReference>
<dbReference type="GO" id="GO:0005886">
    <property type="term" value="C:plasma membrane"/>
    <property type="evidence" value="ECO:0007669"/>
    <property type="project" value="UniProtKB-SubCell"/>
</dbReference>
<gene>
    <name evidence="11" type="ORF">ATN88_18055</name>
</gene>
<dbReference type="AlphaFoldDB" id="A0A135I6D8"/>
<evidence type="ECO:0000256" key="5">
    <source>
        <dbReference type="ARBA" id="ARBA00022692"/>
    </source>
</evidence>
<evidence type="ECO:0000256" key="2">
    <source>
        <dbReference type="ARBA" id="ARBA00022448"/>
    </source>
</evidence>
<feature type="domain" description="Tripartite ATP-independent periplasmic transporters DctQ component" evidence="10">
    <location>
        <begin position="44"/>
        <end position="174"/>
    </location>
</feature>
<evidence type="ECO:0000256" key="8">
    <source>
        <dbReference type="ARBA" id="ARBA00038436"/>
    </source>
</evidence>
<evidence type="ECO:0000256" key="6">
    <source>
        <dbReference type="ARBA" id="ARBA00022989"/>
    </source>
</evidence>
<evidence type="ECO:0000256" key="1">
    <source>
        <dbReference type="ARBA" id="ARBA00004429"/>
    </source>
</evidence>
<comment type="caution">
    <text evidence="11">The sequence shown here is derived from an EMBL/GenBank/DDBJ whole genome shotgun (WGS) entry which is preliminary data.</text>
</comment>
<dbReference type="STRING" id="294935.ATN88_18055"/>
<comment type="subcellular location">
    <subcellularLocation>
        <location evidence="1 9">Cell inner membrane</location>
        <topology evidence="1 9">Multi-pass membrane protein</topology>
    </subcellularLocation>
</comment>
<dbReference type="PANTHER" id="PTHR35011">
    <property type="entry name" value="2,3-DIKETO-L-GULONATE TRAP TRANSPORTER SMALL PERMEASE PROTEIN YIAM"/>
    <property type="match status" value="1"/>
</dbReference>
<dbReference type="InterPro" id="IPR055348">
    <property type="entry name" value="DctQ"/>
</dbReference>
<dbReference type="OrthoDB" id="8559033at2"/>
<evidence type="ECO:0000313" key="12">
    <source>
        <dbReference type="Proteomes" id="UP000070529"/>
    </source>
</evidence>
<evidence type="ECO:0000256" key="3">
    <source>
        <dbReference type="ARBA" id="ARBA00022475"/>
    </source>
</evidence>
<protein>
    <recommendedName>
        <fullName evidence="9">TRAP transporter small permease protein</fullName>
    </recommendedName>
</protein>
<evidence type="ECO:0000313" key="11">
    <source>
        <dbReference type="EMBL" id="KXF80954.1"/>
    </source>
</evidence>
<evidence type="ECO:0000256" key="9">
    <source>
        <dbReference type="RuleBase" id="RU369079"/>
    </source>
</evidence>
<feature type="transmembrane region" description="Helical" evidence="9">
    <location>
        <begin position="105"/>
        <end position="127"/>
    </location>
</feature>